<protein>
    <submittedName>
        <fullName evidence="1">Uncharacterized protein</fullName>
    </submittedName>
</protein>
<proteinExistence type="predicted"/>
<comment type="caution">
    <text evidence="1">The sequence shown here is derived from an EMBL/GenBank/DDBJ whole genome shotgun (WGS) entry which is preliminary data.</text>
</comment>
<gene>
    <name evidence="1" type="ORF">CARN7_1237</name>
</gene>
<evidence type="ECO:0000313" key="1">
    <source>
        <dbReference type="EMBL" id="CBI10457.1"/>
    </source>
</evidence>
<organism evidence="1">
    <name type="scientific">mine drainage metagenome</name>
    <dbReference type="NCBI Taxonomy" id="410659"/>
    <lineage>
        <taxon>unclassified sequences</taxon>
        <taxon>metagenomes</taxon>
        <taxon>ecological metagenomes</taxon>
    </lineage>
</organism>
<dbReference type="EMBL" id="CABR01000084">
    <property type="protein sequence ID" value="CBI10457.1"/>
    <property type="molecule type" value="Genomic_DNA"/>
</dbReference>
<dbReference type="AlphaFoldDB" id="E6QT85"/>
<accession>E6QT85</accession>
<sequence length="63" mass="6807">MVSAVNTIRSAAVFLASRNGPCEQSHQLPRITANNSQQLMGDVLLKHDIGVKMFRTINGNASP</sequence>
<name>E6QT85_9ZZZZ</name>
<reference evidence="1" key="1">
    <citation type="submission" date="2009-10" db="EMBL/GenBank/DDBJ databases">
        <title>Diversity of trophic interactions inside an arsenic-rich microbial ecosystem.</title>
        <authorList>
            <person name="Bertin P.N."/>
            <person name="Heinrich-Salmeron A."/>
            <person name="Pelletier E."/>
            <person name="Goulhen-Chollet F."/>
            <person name="Arsene-Ploetze F."/>
            <person name="Gallien S."/>
            <person name="Calteau A."/>
            <person name="Vallenet D."/>
            <person name="Casiot C."/>
            <person name="Chane-Woon-Ming B."/>
            <person name="Giloteaux L."/>
            <person name="Barakat M."/>
            <person name="Bonnefoy V."/>
            <person name="Bruneel O."/>
            <person name="Chandler M."/>
            <person name="Cleiss J."/>
            <person name="Duran R."/>
            <person name="Elbaz-Poulichet F."/>
            <person name="Fonknechten N."/>
            <person name="Lauga B."/>
            <person name="Mornico D."/>
            <person name="Ortet P."/>
            <person name="Schaeffer C."/>
            <person name="Siguier P."/>
            <person name="Alexander Thil Smith A."/>
            <person name="Van Dorsselaer A."/>
            <person name="Weissenbach J."/>
            <person name="Medigue C."/>
            <person name="Le Paslier D."/>
        </authorList>
    </citation>
    <scope>NUCLEOTIDE SEQUENCE</scope>
</reference>